<organism evidence="1 2">
    <name type="scientific">Nephila pilipes</name>
    <name type="common">Giant wood spider</name>
    <name type="synonym">Nephila maculata</name>
    <dbReference type="NCBI Taxonomy" id="299642"/>
    <lineage>
        <taxon>Eukaryota</taxon>
        <taxon>Metazoa</taxon>
        <taxon>Ecdysozoa</taxon>
        <taxon>Arthropoda</taxon>
        <taxon>Chelicerata</taxon>
        <taxon>Arachnida</taxon>
        <taxon>Araneae</taxon>
        <taxon>Araneomorphae</taxon>
        <taxon>Entelegynae</taxon>
        <taxon>Araneoidea</taxon>
        <taxon>Nephilidae</taxon>
        <taxon>Nephila</taxon>
    </lineage>
</organism>
<gene>
    <name evidence="1" type="ORF">NPIL_305781</name>
</gene>
<sequence length="93" mass="10737">MSIHRRYSRRGMRRAAVDDATMSHSGCRRYCAITVLLARRFRSIVICFTMTLMPASVRDSHAEMPAAAACRFFRDYFDTDAAVTYEPCRRHTP</sequence>
<accession>A0A8X6QC09</accession>
<dbReference type="Proteomes" id="UP000887013">
    <property type="component" value="Unassembled WGS sequence"/>
</dbReference>
<evidence type="ECO:0000313" key="1">
    <source>
        <dbReference type="EMBL" id="GFU10350.1"/>
    </source>
</evidence>
<evidence type="ECO:0000313" key="2">
    <source>
        <dbReference type="Proteomes" id="UP000887013"/>
    </source>
</evidence>
<dbReference type="AlphaFoldDB" id="A0A8X6QC09"/>
<protein>
    <submittedName>
        <fullName evidence="1">Uncharacterized protein</fullName>
    </submittedName>
</protein>
<keyword evidence="2" id="KW-1185">Reference proteome</keyword>
<comment type="caution">
    <text evidence="1">The sequence shown here is derived from an EMBL/GenBank/DDBJ whole genome shotgun (WGS) entry which is preliminary data.</text>
</comment>
<name>A0A8X6QC09_NEPPI</name>
<dbReference type="EMBL" id="BMAW01029062">
    <property type="protein sequence ID" value="GFU10350.1"/>
    <property type="molecule type" value="Genomic_DNA"/>
</dbReference>
<reference evidence="1" key="1">
    <citation type="submission" date="2020-08" db="EMBL/GenBank/DDBJ databases">
        <title>Multicomponent nature underlies the extraordinary mechanical properties of spider dragline silk.</title>
        <authorList>
            <person name="Kono N."/>
            <person name="Nakamura H."/>
            <person name="Mori M."/>
            <person name="Yoshida Y."/>
            <person name="Ohtoshi R."/>
            <person name="Malay A.D."/>
            <person name="Moran D.A.P."/>
            <person name="Tomita M."/>
            <person name="Numata K."/>
            <person name="Arakawa K."/>
        </authorList>
    </citation>
    <scope>NUCLEOTIDE SEQUENCE</scope>
</reference>
<proteinExistence type="predicted"/>